<evidence type="ECO:0000259" key="11">
    <source>
        <dbReference type="PROSITE" id="PS51674"/>
    </source>
</evidence>
<dbReference type="PROSITE" id="PS51674">
    <property type="entry name" value="4FE4S_WBL"/>
    <property type="match status" value="1"/>
</dbReference>
<dbReference type="GO" id="GO:0047134">
    <property type="term" value="F:protein-disulfide reductase [NAD(P)H] activity"/>
    <property type="evidence" value="ECO:0007669"/>
    <property type="project" value="TreeGrafter"/>
</dbReference>
<evidence type="ECO:0000256" key="10">
    <source>
        <dbReference type="ARBA" id="ARBA00023163"/>
    </source>
</evidence>
<dbReference type="GO" id="GO:0045892">
    <property type="term" value="P:negative regulation of DNA-templated transcription"/>
    <property type="evidence" value="ECO:0007669"/>
    <property type="project" value="TreeGrafter"/>
</dbReference>
<evidence type="ECO:0000313" key="12">
    <source>
        <dbReference type="EMBL" id="CAB4157486.1"/>
    </source>
</evidence>
<dbReference type="InterPro" id="IPR034768">
    <property type="entry name" value="4FE4S_WBL"/>
</dbReference>
<reference evidence="12" key="1">
    <citation type="submission" date="2020-04" db="EMBL/GenBank/DDBJ databases">
        <authorList>
            <person name="Chiriac C."/>
            <person name="Salcher M."/>
            <person name="Ghai R."/>
            <person name="Kavagutti S V."/>
        </authorList>
    </citation>
    <scope>NUCLEOTIDE SEQUENCE</scope>
</reference>
<comment type="cofactor">
    <cofactor evidence="1">
        <name>[4Fe-4S] cluster</name>
        <dbReference type="ChEBI" id="CHEBI:49883"/>
    </cofactor>
</comment>
<keyword evidence="10" id="KW-0804">Transcription</keyword>
<organism evidence="12">
    <name type="scientific">uncultured Caudovirales phage</name>
    <dbReference type="NCBI Taxonomy" id="2100421"/>
    <lineage>
        <taxon>Viruses</taxon>
        <taxon>Duplodnaviria</taxon>
        <taxon>Heunggongvirae</taxon>
        <taxon>Uroviricota</taxon>
        <taxon>Caudoviricetes</taxon>
        <taxon>Peduoviridae</taxon>
        <taxon>Maltschvirus</taxon>
        <taxon>Maltschvirus maltsch</taxon>
    </lineage>
</organism>
<dbReference type="PANTHER" id="PTHR38839">
    <property type="entry name" value="TRANSCRIPTIONAL REGULATOR WHID-RELATED"/>
    <property type="match status" value="1"/>
</dbReference>
<evidence type="ECO:0000256" key="5">
    <source>
        <dbReference type="ARBA" id="ARBA00023004"/>
    </source>
</evidence>
<evidence type="ECO:0000256" key="4">
    <source>
        <dbReference type="ARBA" id="ARBA00022723"/>
    </source>
</evidence>
<proteinExistence type="inferred from homology"/>
<keyword evidence="6" id="KW-0411">Iron-sulfur</keyword>
<evidence type="ECO:0000313" key="13">
    <source>
        <dbReference type="EMBL" id="CAB4157550.1"/>
    </source>
</evidence>
<evidence type="ECO:0000256" key="7">
    <source>
        <dbReference type="ARBA" id="ARBA00023015"/>
    </source>
</evidence>
<dbReference type="GO" id="GO:0003677">
    <property type="term" value="F:DNA binding"/>
    <property type="evidence" value="ECO:0007669"/>
    <property type="project" value="UniProtKB-KW"/>
</dbReference>
<gene>
    <name evidence="12" type="ORF">UFOVP689_27</name>
    <name evidence="13" type="ORF">UFOVP691_31</name>
</gene>
<evidence type="ECO:0000256" key="9">
    <source>
        <dbReference type="ARBA" id="ARBA00023157"/>
    </source>
</evidence>
<evidence type="ECO:0000256" key="8">
    <source>
        <dbReference type="ARBA" id="ARBA00023125"/>
    </source>
</evidence>
<sequence length="87" mass="10029">MKRDHWREDALCIGQPLEVFFASQTLAEDRWDAAKTVCKKCTVKRQCLKLVINLPEDDDRWGVFGGLSPADRRVLRDDIKRGLKDAL</sequence>
<name>A0A6J5NIB9_9CAUD</name>
<keyword evidence="5" id="KW-0408">Iron</keyword>
<protein>
    <submittedName>
        <fullName evidence="12">WhiB-like iron-sulfur binding domain containing protein</fullName>
    </submittedName>
</protein>
<evidence type="ECO:0000256" key="1">
    <source>
        <dbReference type="ARBA" id="ARBA00001966"/>
    </source>
</evidence>
<feature type="domain" description="4Fe-4S Wbl-type" evidence="11">
    <location>
        <begin position="11"/>
        <end position="74"/>
    </location>
</feature>
<dbReference type="Pfam" id="PF02467">
    <property type="entry name" value="Whib"/>
    <property type="match status" value="1"/>
</dbReference>
<keyword evidence="3" id="KW-0004">4Fe-4S</keyword>
<keyword evidence="8" id="KW-0238">DNA-binding</keyword>
<keyword evidence="9" id="KW-1015">Disulfide bond</keyword>
<evidence type="ECO:0000256" key="6">
    <source>
        <dbReference type="ARBA" id="ARBA00023014"/>
    </source>
</evidence>
<keyword evidence="4" id="KW-0479">Metal-binding</keyword>
<dbReference type="GO" id="GO:0051539">
    <property type="term" value="F:4 iron, 4 sulfur cluster binding"/>
    <property type="evidence" value="ECO:0007669"/>
    <property type="project" value="UniProtKB-KW"/>
</dbReference>
<comment type="similarity">
    <text evidence="2">Belongs to the WhiB family.</text>
</comment>
<dbReference type="InterPro" id="IPR003482">
    <property type="entry name" value="Whib"/>
</dbReference>
<accession>A0A6J5NIB9</accession>
<keyword evidence="7" id="KW-0805">Transcription regulation</keyword>
<evidence type="ECO:0000256" key="3">
    <source>
        <dbReference type="ARBA" id="ARBA00022485"/>
    </source>
</evidence>
<dbReference type="EMBL" id="LR796664">
    <property type="protein sequence ID" value="CAB4157486.1"/>
    <property type="molecule type" value="Genomic_DNA"/>
</dbReference>
<dbReference type="EMBL" id="LR796663">
    <property type="protein sequence ID" value="CAB4157550.1"/>
    <property type="molecule type" value="Genomic_DNA"/>
</dbReference>
<dbReference type="GO" id="GO:0046872">
    <property type="term" value="F:metal ion binding"/>
    <property type="evidence" value="ECO:0007669"/>
    <property type="project" value="UniProtKB-KW"/>
</dbReference>
<evidence type="ECO:0000256" key="2">
    <source>
        <dbReference type="ARBA" id="ARBA00006597"/>
    </source>
</evidence>